<comment type="caution">
    <text evidence="1">The sequence shown here is derived from an EMBL/GenBank/DDBJ whole genome shotgun (WGS) entry which is preliminary data.</text>
</comment>
<evidence type="ECO:0000313" key="1">
    <source>
        <dbReference type="EMBL" id="GAA0169414.1"/>
    </source>
</evidence>
<name>A0AAV3QZ80_LITER</name>
<organism evidence="1 2">
    <name type="scientific">Lithospermum erythrorhizon</name>
    <name type="common">Purple gromwell</name>
    <name type="synonym">Lithospermum officinale var. erythrorhizon</name>
    <dbReference type="NCBI Taxonomy" id="34254"/>
    <lineage>
        <taxon>Eukaryota</taxon>
        <taxon>Viridiplantae</taxon>
        <taxon>Streptophyta</taxon>
        <taxon>Embryophyta</taxon>
        <taxon>Tracheophyta</taxon>
        <taxon>Spermatophyta</taxon>
        <taxon>Magnoliopsida</taxon>
        <taxon>eudicotyledons</taxon>
        <taxon>Gunneridae</taxon>
        <taxon>Pentapetalae</taxon>
        <taxon>asterids</taxon>
        <taxon>lamiids</taxon>
        <taxon>Boraginales</taxon>
        <taxon>Boraginaceae</taxon>
        <taxon>Boraginoideae</taxon>
        <taxon>Lithospermeae</taxon>
        <taxon>Lithospermum</taxon>
    </lineage>
</organism>
<gene>
    <name evidence="1" type="ORF">LIER_23910</name>
</gene>
<accession>A0AAV3QZ80</accession>
<proteinExistence type="predicted"/>
<dbReference type="AlphaFoldDB" id="A0AAV3QZ80"/>
<keyword evidence="2" id="KW-1185">Reference proteome</keyword>
<reference evidence="1 2" key="1">
    <citation type="submission" date="2024-01" db="EMBL/GenBank/DDBJ databases">
        <title>The complete chloroplast genome sequence of Lithospermum erythrorhizon: insights into the phylogenetic relationship among Boraginaceae species and the maternal lineages of purple gromwells.</title>
        <authorList>
            <person name="Okada T."/>
            <person name="Watanabe K."/>
        </authorList>
    </citation>
    <scope>NUCLEOTIDE SEQUENCE [LARGE SCALE GENOMIC DNA]</scope>
</reference>
<evidence type="ECO:0000313" key="2">
    <source>
        <dbReference type="Proteomes" id="UP001454036"/>
    </source>
</evidence>
<protein>
    <submittedName>
        <fullName evidence="1">Uncharacterized protein</fullName>
    </submittedName>
</protein>
<dbReference type="EMBL" id="BAABME010006838">
    <property type="protein sequence ID" value="GAA0169414.1"/>
    <property type="molecule type" value="Genomic_DNA"/>
</dbReference>
<dbReference type="Proteomes" id="UP001454036">
    <property type="component" value="Unassembled WGS sequence"/>
</dbReference>
<sequence>MKPLWGNLSRFGYVRGPVCDHGLGLAKLSVAVLDLDMVRDGMLRAAATLPCSISGPYGVAATLLVVLQVPQVLQMVLFLEDLNF</sequence>